<comment type="cofactor">
    <cofactor evidence="1 3">
        <name>heme</name>
        <dbReference type="ChEBI" id="CHEBI:30413"/>
    </cofactor>
</comment>
<comment type="similarity">
    <text evidence="2 4">Belongs to the cytochrome P450 family.</text>
</comment>
<dbReference type="InterPro" id="IPR002401">
    <property type="entry name" value="Cyt_P450_E_grp-I"/>
</dbReference>
<keyword evidence="4 6" id="KW-0503">Monooxygenase</keyword>
<dbReference type="EMBL" id="PVNK01000145">
    <property type="protein sequence ID" value="PRP98513.1"/>
    <property type="molecule type" value="Genomic_DNA"/>
</dbReference>
<dbReference type="GO" id="GO:0004497">
    <property type="term" value="F:monooxygenase activity"/>
    <property type="evidence" value="ECO:0007669"/>
    <property type="project" value="UniProtKB-KW"/>
</dbReference>
<dbReference type="InterPro" id="IPR036396">
    <property type="entry name" value="Cyt_P450_sf"/>
</dbReference>
<keyword evidence="3 4" id="KW-0408">Iron</keyword>
<dbReference type="InterPro" id="IPR001128">
    <property type="entry name" value="Cyt_P450"/>
</dbReference>
<keyword evidence="4 6" id="KW-0560">Oxidoreductase</keyword>
<dbReference type="OrthoDB" id="5489368at2"/>
<organism evidence="6 7">
    <name type="scientific">Enhygromyxa salina</name>
    <dbReference type="NCBI Taxonomy" id="215803"/>
    <lineage>
        <taxon>Bacteria</taxon>
        <taxon>Pseudomonadati</taxon>
        <taxon>Myxococcota</taxon>
        <taxon>Polyangia</taxon>
        <taxon>Nannocystales</taxon>
        <taxon>Nannocystaceae</taxon>
        <taxon>Enhygromyxa</taxon>
    </lineage>
</organism>
<dbReference type="PROSITE" id="PS00086">
    <property type="entry name" value="CYTOCHROME_P450"/>
    <property type="match status" value="1"/>
</dbReference>
<dbReference type="PRINTS" id="PR00385">
    <property type="entry name" value="P450"/>
</dbReference>
<evidence type="ECO:0000256" key="5">
    <source>
        <dbReference type="SAM" id="MobiDB-lite"/>
    </source>
</evidence>
<dbReference type="SUPFAM" id="SSF48264">
    <property type="entry name" value="Cytochrome P450"/>
    <property type="match status" value="1"/>
</dbReference>
<proteinExistence type="inferred from homology"/>
<accession>A0A2S9Y087</accession>
<evidence type="ECO:0000256" key="3">
    <source>
        <dbReference type="PIRSR" id="PIRSR602401-1"/>
    </source>
</evidence>
<sequence length="455" mass="50884">MKPHDPKPSGPEASAQPPVPRGLPLLGNLLDWVRDPFAASTRWAEEHGDIVEMRTPGPSAYLLFEPTLVRELLVTRAGAFRKSALTRGMSCVIGDSVVTRSGQAWVARRRLLAPALRKAGLRRYTSVIVDHAHAYAQRWASGRAFDLHAQMLDFMFDVLMDVLTSAPLGPARAQLRRGFDVFWDDFGSYEFMLLSMLFDGEPYRRITTRRRRRQLELIANFDRVIGELAAQARAAPDQSLLSDLVRSWDGQDQLGEQQLREDVTTLILAAQETTAMGLTMALDLLMRHRDVVDRLAAELDAVLGDRAPDIDDLPNLPLLEAVVHESLRLIPPIWGVAREALEPTQIGNLRVAAGTQVVASAWVIQRSTRWWGPDALDFRPERWLDQGQRTRFAWFPFGAGPHLCIGMRFALIEMSLALACWVRRLRFVALGPSPALTSVVTTRPTHPVQVRATAC</sequence>
<dbReference type="PRINTS" id="PR00463">
    <property type="entry name" value="EP450I"/>
</dbReference>
<evidence type="ECO:0000256" key="4">
    <source>
        <dbReference type="RuleBase" id="RU000461"/>
    </source>
</evidence>
<dbReference type="RefSeq" id="WP_106392359.1">
    <property type="nucleotide sequence ID" value="NZ_PVNK01000145.1"/>
</dbReference>
<dbReference type="InterPro" id="IPR050121">
    <property type="entry name" value="Cytochrome_P450_monoxygenase"/>
</dbReference>
<keyword evidence="7" id="KW-1185">Reference proteome</keyword>
<reference evidence="6 7" key="1">
    <citation type="submission" date="2018-03" db="EMBL/GenBank/DDBJ databases">
        <title>Draft Genome Sequences of the Obligatory Marine Myxobacteria Enhygromyxa salina SWB005.</title>
        <authorList>
            <person name="Poehlein A."/>
            <person name="Moghaddam J.A."/>
            <person name="Harms H."/>
            <person name="Alanjari M."/>
            <person name="Koenig G.M."/>
            <person name="Daniel R."/>
            <person name="Schaeberle T.F."/>
        </authorList>
    </citation>
    <scope>NUCLEOTIDE SEQUENCE [LARGE SCALE GENOMIC DNA]</scope>
    <source>
        <strain evidence="6 7">SWB005</strain>
    </source>
</reference>
<comment type="caution">
    <text evidence="6">The sequence shown here is derived from an EMBL/GenBank/DDBJ whole genome shotgun (WGS) entry which is preliminary data.</text>
</comment>
<dbReference type="Proteomes" id="UP000237968">
    <property type="component" value="Unassembled WGS sequence"/>
</dbReference>
<evidence type="ECO:0000256" key="2">
    <source>
        <dbReference type="ARBA" id="ARBA00010617"/>
    </source>
</evidence>
<dbReference type="InterPro" id="IPR017972">
    <property type="entry name" value="Cyt_P450_CS"/>
</dbReference>
<name>A0A2S9Y087_9BACT</name>
<keyword evidence="3 4" id="KW-0349">Heme</keyword>
<protein>
    <submittedName>
        <fullName evidence="6">Epi-isozizaene 5-monooxygenase/(E)-beta-farnesene synthase</fullName>
        <ecNumber evidence="6">1.14.13.106</ecNumber>
    </submittedName>
</protein>
<dbReference type="GO" id="GO:0005506">
    <property type="term" value="F:iron ion binding"/>
    <property type="evidence" value="ECO:0007669"/>
    <property type="project" value="InterPro"/>
</dbReference>
<gene>
    <name evidence="6" type="ORF">ENSA5_29830</name>
</gene>
<feature type="region of interest" description="Disordered" evidence="5">
    <location>
        <begin position="1"/>
        <end position="20"/>
    </location>
</feature>
<evidence type="ECO:0000313" key="7">
    <source>
        <dbReference type="Proteomes" id="UP000237968"/>
    </source>
</evidence>
<dbReference type="EC" id="1.14.13.106" evidence="6"/>
<dbReference type="PANTHER" id="PTHR24305">
    <property type="entry name" value="CYTOCHROME P450"/>
    <property type="match status" value="1"/>
</dbReference>
<evidence type="ECO:0000256" key="1">
    <source>
        <dbReference type="ARBA" id="ARBA00001971"/>
    </source>
</evidence>
<evidence type="ECO:0000313" key="6">
    <source>
        <dbReference type="EMBL" id="PRP98513.1"/>
    </source>
</evidence>
<dbReference type="Gene3D" id="1.10.630.10">
    <property type="entry name" value="Cytochrome P450"/>
    <property type="match status" value="1"/>
</dbReference>
<dbReference type="AlphaFoldDB" id="A0A2S9Y087"/>
<dbReference type="GO" id="GO:0016705">
    <property type="term" value="F:oxidoreductase activity, acting on paired donors, with incorporation or reduction of molecular oxygen"/>
    <property type="evidence" value="ECO:0007669"/>
    <property type="project" value="InterPro"/>
</dbReference>
<dbReference type="Pfam" id="PF00067">
    <property type="entry name" value="p450"/>
    <property type="match status" value="1"/>
</dbReference>
<dbReference type="PANTHER" id="PTHR24305:SF166">
    <property type="entry name" value="CYTOCHROME P450 12A4, MITOCHONDRIAL-RELATED"/>
    <property type="match status" value="1"/>
</dbReference>
<feature type="binding site" description="axial binding residue" evidence="3">
    <location>
        <position position="404"/>
    </location>
    <ligand>
        <name>heme</name>
        <dbReference type="ChEBI" id="CHEBI:30413"/>
    </ligand>
    <ligandPart>
        <name>Fe</name>
        <dbReference type="ChEBI" id="CHEBI:18248"/>
    </ligandPart>
</feature>
<keyword evidence="3 4" id="KW-0479">Metal-binding</keyword>
<dbReference type="GO" id="GO:0020037">
    <property type="term" value="F:heme binding"/>
    <property type="evidence" value="ECO:0007669"/>
    <property type="project" value="InterPro"/>
</dbReference>